<evidence type="ECO:0000313" key="16">
    <source>
        <dbReference type="Proteomes" id="UP001244341"/>
    </source>
</evidence>
<comment type="similarity">
    <text evidence="3">Belongs to the glycosyl hydrolase 13 family.</text>
</comment>
<dbReference type="SMART" id="SM00810">
    <property type="entry name" value="Alpha-amyl_C2"/>
    <property type="match status" value="1"/>
</dbReference>
<evidence type="ECO:0000259" key="13">
    <source>
        <dbReference type="SMART" id="SM00642"/>
    </source>
</evidence>
<reference evidence="15 16" key="1">
    <citation type="submission" date="2023-05" db="EMBL/GenBank/DDBJ databases">
        <title>A 100% complete, gapless, phased diploid assembly of the Scenedesmus obliquus UTEX 3031 genome.</title>
        <authorList>
            <person name="Biondi T.C."/>
            <person name="Hanschen E.R."/>
            <person name="Kwon T."/>
            <person name="Eng W."/>
            <person name="Kruse C.P.S."/>
            <person name="Koehler S.I."/>
            <person name="Kunde Y."/>
            <person name="Gleasner C.D."/>
            <person name="You Mak K.T."/>
            <person name="Polle J."/>
            <person name="Hovde B.T."/>
            <person name="Starkenburg S.R."/>
        </authorList>
    </citation>
    <scope>NUCLEOTIDE SEQUENCE [LARGE SCALE GENOMIC DNA]</scope>
    <source>
        <strain evidence="15 16">DOE0152z</strain>
    </source>
</reference>
<dbReference type="InterPro" id="IPR023352">
    <property type="entry name" value="MAPEG-like_dom_sf"/>
</dbReference>
<dbReference type="Gene3D" id="1.20.120.550">
    <property type="entry name" value="Membrane associated eicosanoid/glutathione metabolism-like domain"/>
    <property type="match status" value="1"/>
</dbReference>
<dbReference type="SUPFAM" id="SSF51011">
    <property type="entry name" value="Glycosyl hydrolase domain"/>
    <property type="match status" value="1"/>
</dbReference>
<feature type="domain" description="Alpha-amylase C-terminal beta-sheet" evidence="14">
    <location>
        <begin position="669"/>
        <end position="735"/>
    </location>
</feature>
<dbReference type="Gene3D" id="3.20.20.80">
    <property type="entry name" value="Glycosidases"/>
    <property type="match status" value="2"/>
</dbReference>
<evidence type="ECO:0000256" key="6">
    <source>
        <dbReference type="ARBA" id="ARBA00022801"/>
    </source>
</evidence>
<dbReference type="CDD" id="cd11314">
    <property type="entry name" value="AmyAc_arch_bac_plant_AmyA"/>
    <property type="match status" value="1"/>
</dbReference>
<evidence type="ECO:0000256" key="8">
    <source>
        <dbReference type="ARBA" id="ARBA00023136"/>
    </source>
</evidence>
<evidence type="ECO:0000259" key="14">
    <source>
        <dbReference type="SMART" id="SM00810"/>
    </source>
</evidence>
<comment type="catalytic activity">
    <reaction evidence="1">
        <text>Endohydrolysis of (1-&gt;4)-alpha-D-glucosidic linkages in polysaccharides containing three or more (1-&gt;4)-alpha-linked D-glucose units.</text>
        <dbReference type="EC" id="3.2.1.1"/>
    </reaction>
</comment>
<evidence type="ECO:0000256" key="12">
    <source>
        <dbReference type="SAM" id="Phobius"/>
    </source>
</evidence>
<evidence type="ECO:0000256" key="2">
    <source>
        <dbReference type="ARBA" id="ARBA00004370"/>
    </source>
</evidence>
<dbReference type="InterPro" id="IPR017853">
    <property type="entry name" value="GH"/>
</dbReference>
<protein>
    <recommendedName>
        <fullName evidence="4">alpha-amylase</fullName>
        <ecNumber evidence="4">3.2.1.1</ecNumber>
    </recommendedName>
    <alternativeName>
        <fullName evidence="10">1,4-alpha-D-glucan glucanohydrolase</fullName>
    </alternativeName>
</protein>
<evidence type="ECO:0000256" key="11">
    <source>
        <dbReference type="SAM" id="MobiDB-lite"/>
    </source>
</evidence>
<dbReference type="SUPFAM" id="SSF161084">
    <property type="entry name" value="MAPEG domain-like"/>
    <property type="match status" value="1"/>
</dbReference>
<feature type="transmembrane region" description="Helical" evidence="12">
    <location>
        <begin position="881"/>
        <end position="907"/>
    </location>
</feature>
<dbReference type="Pfam" id="PF00128">
    <property type="entry name" value="Alpha-amylase"/>
    <property type="match status" value="1"/>
</dbReference>
<dbReference type="EMBL" id="CP126222">
    <property type="protein sequence ID" value="WIA22953.1"/>
    <property type="molecule type" value="Genomic_DNA"/>
</dbReference>
<feature type="region of interest" description="Disordered" evidence="11">
    <location>
        <begin position="744"/>
        <end position="770"/>
    </location>
</feature>
<evidence type="ECO:0000256" key="4">
    <source>
        <dbReference type="ARBA" id="ARBA00012595"/>
    </source>
</evidence>
<dbReference type="InterPro" id="IPR012850">
    <property type="entry name" value="A-amylase_bs_C"/>
</dbReference>
<feature type="transmembrane region" description="Helical" evidence="12">
    <location>
        <begin position="927"/>
        <end position="952"/>
    </location>
</feature>
<keyword evidence="8 12" id="KW-0472">Membrane</keyword>
<accession>A0ABY8UTT1</accession>
<keyword evidence="9" id="KW-0326">Glycosidase</keyword>
<feature type="domain" description="Glycosyl hydrolase family 13 catalytic" evidence="13">
    <location>
        <begin position="320"/>
        <end position="668"/>
    </location>
</feature>
<evidence type="ECO:0000256" key="10">
    <source>
        <dbReference type="ARBA" id="ARBA00030238"/>
    </source>
</evidence>
<comment type="subcellular location">
    <subcellularLocation>
        <location evidence="2">Membrane</location>
    </subcellularLocation>
</comment>
<evidence type="ECO:0000256" key="1">
    <source>
        <dbReference type="ARBA" id="ARBA00000548"/>
    </source>
</evidence>
<sequence>MDRLGAFSSTPSAQLSRHQQLRVQCVQGRPLAAASLRRVVRPAALPCPRAAAAAALHRRPAVPGRKAYVQPLRAVAMSGAQDSLTSADSQAQPLEIEIDNEAEREFTLIRVEGRGQGDALLAALSSGLQQFGVNVNSAAQQSEDGMVLNVFKVTTTDGKKVPKERWDGLRDLVQNMASTTKVSNQPAIYGQLAAADVMRLKGQVQPGLTTGDAVALELAAAEMAQAAAVFVALEKEMDKLRAKGADGGVIALKDTARQEAAAVLERKMAAMEACLAARRVIAVPEQPKTAAEMMAEQMKAAVTAPPSVTSTGPAAGNGYEILLQAFNWESHKRNWYKDCIPKVADWAKQGFTAIWLPPPSDSVSPQGYLPRDLYQLDSCYGSEAELRELIQVCHQHNIKVIADIVVNHRCATYQGEGGKWNKFGGRLAWDNTAICNNNPAWSGRGAHKTGDDYPAAPNIDHTQERIQNDIIEWLRFLKNSIGFDGWRYDFVRGYGGQFVKIYTDATVPEMAFGEYWDTCEYTDGVLNYNQDAHRQRTVNWVDATGGTNAAFDFTTKGILQEALGRNELWRLVDAQGRPPGFVGMWPSRAITFIGRPPGFVGMWPSRAITFIDNHDTGSTLNHWPFPNNHLQEGYAYILTHPGTPCVFYDHLYAEGGLRECILDLLAVRKRHNLDVRAKVQVRKAAGDVYAATINDAIAVKIGRGDWSPNSARIEAPGGKQWVRACNGKDWACWEVGTNRKKLSTGASNTASAASTTQHQHSHSLQDATSSAASALTTNSKGLVITAQQLSPSSPEVTSAPTKPVNAMAAVLTVDEEVFKSAARVTSAFLLLLAGCLVWQGVTRTSHMIAAVKRKERYERAKDVSLLPIDRTVGNLLEWMPVFFGFFWTSMILTGGATVTAGWVYVAFRALYPFVAVNKGVTTAGAKPLILIATVPAYGALFALASPVIRAVFF</sequence>
<evidence type="ECO:0000256" key="9">
    <source>
        <dbReference type="ARBA" id="ARBA00023295"/>
    </source>
</evidence>
<gene>
    <name evidence="15" type="ORF">OEZ85_001318</name>
</gene>
<evidence type="ECO:0000256" key="3">
    <source>
        <dbReference type="ARBA" id="ARBA00008061"/>
    </source>
</evidence>
<keyword evidence="16" id="KW-1185">Reference proteome</keyword>
<name>A0ABY8UTT1_TETOB</name>
<evidence type="ECO:0000313" key="15">
    <source>
        <dbReference type="EMBL" id="WIA22953.1"/>
    </source>
</evidence>
<dbReference type="InterPro" id="IPR013780">
    <property type="entry name" value="Glyco_hydro_b"/>
</dbReference>
<dbReference type="Gene3D" id="2.60.40.1180">
    <property type="entry name" value="Golgi alpha-mannosidase II"/>
    <property type="match status" value="1"/>
</dbReference>
<proteinExistence type="inferred from homology"/>
<evidence type="ECO:0000256" key="7">
    <source>
        <dbReference type="ARBA" id="ARBA00022989"/>
    </source>
</evidence>
<dbReference type="CDD" id="cd04873">
    <property type="entry name" value="ACT_UUR-ACR-like"/>
    <property type="match status" value="1"/>
</dbReference>
<dbReference type="PANTHER" id="PTHR43447">
    <property type="entry name" value="ALPHA-AMYLASE"/>
    <property type="match status" value="1"/>
</dbReference>
<keyword evidence="6" id="KW-0378">Hydrolase</keyword>
<dbReference type="InterPro" id="IPR006047">
    <property type="entry name" value="GH13_cat_dom"/>
</dbReference>
<organism evidence="15 16">
    <name type="scientific">Tetradesmus obliquus</name>
    <name type="common">Green alga</name>
    <name type="synonym">Acutodesmus obliquus</name>
    <dbReference type="NCBI Taxonomy" id="3088"/>
    <lineage>
        <taxon>Eukaryota</taxon>
        <taxon>Viridiplantae</taxon>
        <taxon>Chlorophyta</taxon>
        <taxon>core chlorophytes</taxon>
        <taxon>Chlorophyceae</taxon>
        <taxon>CS clade</taxon>
        <taxon>Sphaeropleales</taxon>
        <taxon>Scenedesmaceae</taxon>
        <taxon>Tetradesmus</taxon>
    </lineage>
</organism>
<dbReference type="SUPFAM" id="SSF51445">
    <property type="entry name" value="(Trans)glycosidases"/>
    <property type="match status" value="1"/>
</dbReference>
<keyword evidence="7 12" id="KW-1133">Transmembrane helix</keyword>
<dbReference type="Pfam" id="PF07821">
    <property type="entry name" value="Alpha-amyl_C2"/>
    <property type="match status" value="1"/>
</dbReference>
<evidence type="ECO:0000256" key="5">
    <source>
        <dbReference type="ARBA" id="ARBA00022692"/>
    </source>
</evidence>
<dbReference type="Pfam" id="PF01124">
    <property type="entry name" value="MAPEG"/>
    <property type="match status" value="1"/>
</dbReference>
<dbReference type="Proteomes" id="UP001244341">
    <property type="component" value="Chromosome 15b"/>
</dbReference>
<keyword evidence="5 12" id="KW-0812">Transmembrane</keyword>
<dbReference type="SMART" id="SM00642">
    <property type="entry name" value="Aamy"/>
    <property type="match status" value="1"/>
</dbReference>
<dbReference type="EC" id="3.2.1.1" evidence="4"/>
<dbReference type="InterPro" id="IPR001129">
    <property type="entry name" value="Membr-assoc_MAPEG"/>
</dbReference>